<comment type="caution">
    <text evidence="2">The sequence shown here is derived from an EMBL/GenBank/DDBJ whole genome shotgun (WGS) entry which is preliminary data.</text>
</comment>
<dbReference type="AlphaFoldDB" id="X1JFG1"/>
<sequence length="31" mass="3429">APYAYIAHIKEGEDETGNHSSSKESAYRYPG</sequence>
<evidence type="ECO:0000313" key="2">
    <source>
        <dbReference type="EMBL" id="GAH80270.1"/>
    </source>
</evidence>
<gene>
    <name evidence="2" type="ORF">S03H2_61018</name>
</gene>
<organism evidence="2">
    <name type="scientific">marine sediment metagenome</name>
    <dbReference type="NCBI Taxonomy" id="412755"/>
    <lineage>
        <taxon>unclassified sequences</taxon>
        <taxon>metagenomes</taxon>
        <taxon>ecological metagenomes</taxon>
    </lineage>
</organism>
<feature type="non-terminal residue" evidence="2">
    <location>
        <position position="1"/>
    </location>
</feature>
<evidence type="ECO:0000256" key="1">
    <source>
        <dbReference type="SAM" id="MobiDB-lite"/>
    </source>
</evidence>
<feature type="region of interest" description="Disordered" evidence="1">
    <location>
        <begin position="9"/>
        <end position="31"/>
    </location>
</feature>
<dbReference type="EMBL" id="BARU01039363">
    <property type="protein sequence ID" value="GAH80270.1"/>
    <property type="molecule type" value="Genomic_DNA"/>
</dbReference>
<protein>
    <submittedName>
        <fullName evidence="2">Uncharacterized protein</fullName>
    </submittedName>
</protein>
<feature type="compositionally biased region" description="Basic and acidic residues" evidence="1">
    <location>
        <begin position="21"/>
        <end position="31"/>
    </location>
</feature>
<name>X1JFG1_9ZZZZ</name>
<proteinExistence type="predicted"/>
<reference evidence="2" key="1">
    <citation type="journal article" date="2014" name="Front. Microbiol.">
        <title>High frequency of phylogenetically diverse reductive dehalogenase-homologous genes in deep subseafloor sedimentary metagenomes.</title>
        <authorList>
            <person name="Kawai M."/>
            <person name="Futagami T."/>
            <person name="Toyoda A."/>
            <person name="Takaki Y."/>
            <person name="Nishi S."/>
            <person name="Hori S."/>
            <person name="Arai W."/>
            <person name="Tsubouchi T."/>
            <person name="Morono Y."/>
            <person name="Uchiyama I."/>
            <person name="Ito T."/>
            <person name="Fujiyama A."/>
            <person name="Inagaki F."/>
            <person name="Takami H."/>
        </authorList>
    </citation>
    <scope>NUCLEOTIDE SEQUENCE</scope>
    <source>
        <strain evidence="2">Expedition CK06-06</strain>
    </source>
</reference>
<accession>X1JFG1</accession>